<dbReference type="KEGG" id="ncc:104963511"/>
<dbReference type="InterPro" id="IPR055238">
    <property type="entry name" value="VEGFR1-3_N_Ig-like"/>
</dbReference>
<dbReference type="RefSeq" id="XP_010790412.1">
    <property type="nucleotide sequence ID" value="XM_010792110.1"/>
</dbReference>
<dbReference type="InterPro" id="IPR003599">
    <property type="entry name" value="Ig_sub"/>
</dbReference>
<dbReference type="Pfam" id="PF21339">
    <property type="entry name" value="VEGFR-1-like_Ig-like"/>
    <property type="match status" value="1"/>
</dbReference>
<proteinExistence type="predicted"/>
<dbReference type="SUPFAM" id="SSF48726">
    <property type="entry name" value="Immunoglobulin"/>
    <property type="match status" value="2"/>
</dbReference>
<dbReference type="PANTHER" id="PTHR15360:SF5">
    <property type="entry name" value="PLATELET-DERIVED GROWTH FACTOR RECEPTOR-LIKE PROTEIN"/>
    <property type="match status" value="1"/>
</dbReference>
<evidence type="ECO:0000313" key="6">
    <source>
        <dbReference type="RefSeq" id="XP_010790412.1"/>
    </source>
</evidence>
<dbReference type="AlphaFoldDB" id="A0A6I9PQE6"/>
<dbReference type="PANTHER" id="PTHR15360">
    <property type="entry name" value="PLATELET-DERIVED GROWTH FACTOR RECEPTOR LIKE"/>
    <property type="match status" value="1"/>
</dbReference>
<dbReference type="InterPro" id="IPR007110">
    <property type="entry name" value="Ig-like_dom"/>
</dbReference>
<dbReference type="InterPro" id="IPR036179">
    <property type="entry name" value="Ig-like_dom_sf"/>
</dbReference>
<accession>A0A6I9PQE6</accession>
<feature type="domain" description="Ig-like" evidence="4">
    <location>
        <begin position="299"/>
        <end position="337"/>
    </location>
</feature>
<organism evidence="5 6">
    <name type="scientific">Notothenia coriiceps</name>
    <name type="common">black rockcod</name>
    <dbReference type="NCBI Taxonomy" id="8208"/>
    <lineage>
        <taxon>Eukaryota</taxon>
        <taxon>Metazoa</taxon>
        <taxon>Chordata</taxon>
        <taxon>Craniata</taxon>
        <taxon>Vertebrata</taxon>
        <taxon>Euteleostomi</taxon>
        <taxon>Actinopterygii</taxon>
        <taxon>Neopterygii</taxon>
        <taxon>Teleostei</taxon>
        <taxon>Neoteleostei</taxon>
        <taxon>Acanthomorphata</taxon>
        <taxon>Eupercaria</taxon>
        <taxon>Perciformes</taxon>
        <taxon>Notothenioidei</taxon>
        <taxon>Nototheniidae</taxon>
        <taxon>Notothenia</taxon>
    </lineage>
</organism>
<dbReference type="Proteomes" id="UP000504611">
    <property type="component" value="Unplaced"/>
</dbReference>
<dbReference type="FunFam" id="2.60.40.10:FF:000606">
    <property type="entry name" value="Vascular endothelial growth factor receptor 1"/>
    <property type="match status" value="1"/>
</dbReference>
<evidence type="ECO:0000256" key="2">
    <source>
        <dbReference type="ARBA" id="ARBA00019671"/>
    </source>
</evidence>
<dbReference type="GeneID" id="104963511"/>
<evidence type="ECO:0000259" key="4">
    <source>
        <dbReference type="PROSITE" id="PS50835"/>
    </source>
</evidence>
<feature type="chain" id="PRO_5027079935" description="Platelet-derived growth factor receptor-like protein" evidence="3">
    <location>
        <begin position="19"/>
        <end position="352"/>
    </location>
</feature>
<dbReference type="InterPro" id="IPR013783">
    <property type="entry name" value="Ig-like_fold"/>
</dbReference>
<protein>
    <recommendedName>
        <fullName evidence="2">Platelet-derived growth factor receptor-like protein</fullName>
    </recommendedName>
</protein>
<keyword evidence="3" id="KW-0732">Signal</keyword>
<comment type="subunit">
    <text evidence="1">Forms a complex composed of PDGFRL, TNK2 and GRB2.</text>
</comment>
<dbReference type="InterPro" id="IPR042495">
    <property type="entry name" value="PDGFRL"/>
</dbReference>
<keyword evidence="5" id="KW-1185">Reference proteome</keyword>
<dbReference type="PRINTS" id="PR01832">
    <property type="entry name" value="VEGFRECEPTOR"/>
</dbReference>
<gene>
    <name evidence="6" type="primary">LOC104963511</name>
</gene>
<evidence type="ECO:0000313" key="5">
    <source>
        <dbReference type="Proteomes" id="UP000504611"/>
    </source>
</evidence>
<dbReference type="PROSITE" id="PS50835">
    <property type="entry name" value="IG_LIKE"/>
    <property type="match status" value="1"/>
</dbReference>
<name>A0A6I9PQE6_9TELE</name>
<dbReference type="PIRSF" id="PIRSF000615">
    <property type="entry name" value="TyrPK_CSF1-R"/>
    <property type="match status" value="1"/>
</dbReference>
<dbReference type="SMART" id="SM00409">
    <property type="entry name" value="IG"/>
    <property type="match status" value="2"/>
</dbReference>
<dbReference type="Pfam" id="PF22854">
    <property type="entry name" value="VEGFR1-3_N_Ig-like"/>
    <property type="match status" value="1"/>
</dbReference>
<sequence length="352" mass="40132">MMNLILICLLCGLYGVLAKDKAQKGKYSVPILDVKTRQLVLDTNQTLLLSCRGRWELAWAFPSGLLRGEVQVEEFRCGRTGKLFCSRLTVSSTETQHTGLLRCRYRHRTRRQTSIYLYVTDSQQPFVDHPDMSPDVLYMKDKQPLDIPCRVTHPNITTTLVKYPNLSLSPDHRVILWNSKKGFTIRTPTFYYIGLFYCQTVTEGVTHVSRKYFIYRPGEEQCMDSLWIQTHMCWSFFSERLKDGMVAAEQCSRYHMDGTSLVIRDVAEEDAGKYTVLVRILEHGLYQNLTLTLVVNVSPQIGEKAVSLQDPGSVPRGSRTALHCTSHGVPPPHIQWLWHPCPSKGLPAAPRA</sequence>
<feature type="signal peptide" evidence="3">
    <location>
        <begin position="1"/>
        <end position="18"/>
    </location>
</feature>
<reference evidence="6" key="1">
    <citation type="submission" date="2025-08" db="UniProtKB">
        <authorList>
            <consortium name="RefSeq"/>
        </authorList>
    </citation>
    <scope>IDENTIFICATION</scope>
    <source>
        <tissue evidence="6">Muscle</tissue>
    </source>
</reference>
<dbReference type="Gene3D" id="2.60.40.10">
    <property type="entry name" value="Immunoglobulins"/>
    <property type="match status" value="4"/>
</dbReference>
<dbReference type="OrthoDB" id="10059496at2759"/>
<evidence type="ECO:0000256" key="1">
    <source>
        <dbReference type="ARBA" id="ARBA00011360"/>
    </source>
</evidence>
<evidence type="ECO:0000256" key="3">
    <source>
        <dbReference type="SAM" id="SignalP"/>
    </source>
</evidence>